<evidence type="ECO:0000256" key="5">
    <source>
        <dbReference type="ARBA" id="ARBA00022801"/>
    </source>
</evidence>
<dbReference type="InterPro" id="IPR049730">
    <property type="entry name" value="SNF2/RAD54-like_C"/>
</dbReference>
<dbReference type="Pfam" id="PF00271">
    <property type="entry name" value="Helicase_C"/>
    <property type="match status" value="1"/>
</dbReference>
<dbReference type="GO" id="GO:0016818">
    <property type="term" value="F:hydrolase activity, acting on acid anhydrides, in phosphorus-containing anhydrides"/>
    <property type="evidence" value="ECO:0007669"/>
    <property type="project" value="InterPro"/>
</dbReference>
<dbReference type="SUPFAM" id="SSF57850">
    <property type="entry name" value="RING/U-box"/>
    <property type="match status" value="1"/>
</dbReference>
<dbReference type="PROSITE" id="PS51194">
    <property type="entry name" value="HELICASE_CTER"/>
    <property type="match status" value="1"/>
</dbReference>
<dbReference type="Pfam" id="PF13639">
    <property type="entry name" value="zf-RING_2"/>
    <property type="match status" value="1"/>
</dbReference>
<evidence type="ECO:0000256" key="2">
    <source>
        <dbReference type="ARBA" id="ARBA00022723"/>
    </source>
</evidence>
<dbReference type="SMART" id="SM00487">
    <property type="entry name" value="DEXDc"/>
    <property type="match status" value="1"/>
</dbReference>
<evidence type="ECO:0000256" key="10">
    <source>
        <dbReference type="PROSITE-ProRule" id="PRU00175"/>
    </source>
</evidence>
<organism evidence="14 15">
    <name type="scientific">Skeletonema marinoi</name>
    <dbReference type="NCBI Taxonomy" id="267567"/>
    <lineage>
        <taxon>Eukaryota</taxon>
        <taxon>Sar</taxon>
        <taxon>Stramenopiles</taxon>
        <taxon>Ochrophyta</taxon>
        <taxon>Bacillariophyta</taxon>
        <taxon>Coscinodiscophyceae</taxon>
        <taxon>Thalassiosirophycidae</taxon>
        <taxon>Thalassiosirales</taxon>
        <taxon>Skeletonemataceae</taxon>
        <taxon>Skeletonema</taxon>
        <taxon>Skeletonema marinoi-dohrnii complex</taxon>
    </lineage>
</organism>
<keyword evidence="9" id="KW-0539">Nucleus</keyword>
<name>A0AAD9DJ50_9STRA</name>
<comment type="caution">
    <text evidence="14">The sequence shown here is derived from an EMBL/GenBank/DDBJ whole genome shotgun (WGS) entry which is preliminary data.</text>
</comment>
<dbReference type="InterPro" id="IPR000330">
    <property type="entry name" value="SNF2_N"/>
</dbReference>
<dbReference type="EMBL" id="JATAAI010000002">
    <property type="protein sequence ID" value="KAK1747615.1"/>
    <property type="molecule type" value="Genomic_DNA"/>
</dbReference>
<comment type="subcellular location">
    <subcellularLocation>
        <location evidence="1">Nucleus</location>
    </subcellularLocation>
</comment>
<gene>
    <name evidence="14" type="ORF">QTG54_001578</name>
</gene>
<evidence type="ECO:0000259" key="13">
    <source>
        <dbReference type="PROSITE" id="PS51194"/>
    </source>
</evidence>
<feature type="domain" description="RING-type" evidence="11">
    <location>
        <begin position="890"/>
        <end position="932"/>
    </location>
</feature>
<evidence type="ECO:0000313" key="14">
    <source>
        <dbReference type="EMBL" id="KAK1747615.1"/>
    </source>
</evidence>
<dbReference type="Gene3D" id="3.30.70.2330">
    <property type="match status" value="1"/>
</dbReference>
<keyword evidence="15" id="KW-1185">Reference proteome</keyword>
<dbReference type="PROSITE" id="PS51192">
    <property type="entry name" value="HELICASE_ATP_BIND_1"/>
    <property type="match status" value="1"/>
</dbReference>
<dbReference type="SMART" id="SM00490">
    <property type="entry name" value="HELICc"/>
    <property type="match status" value="1"/>
</dbReference>
<evidence type="ECO:0000259" key="12">
    <source>
        <dbReference type="PROSITE" id="PS51192"/>
    </source>
</evidence>
<dbReference type="Gene3D" id="3.30.40.10">
    <property type="entry name" value="Zinc/RING finger domain, C3HC4 (zinc finger)"/>
    <property type="match status" value="1"/>
</dbReference>
<dbReference type="SMART" id="SM00910">
    <property type="entry name" value="HIRAN"/>
    <property type="match status" value="1"/>
</dbReference>
<dbReference type="CDD" id="cd18793">
    <property type="entry name" value="SF2_C_SNF"/>
    <property type="match status" value="1"/>
</dbReference>
<dbReference type="Gene3D" id="3.40.50.300">
    <property type="entry name" value="P-loop containing nucleotide triphosphate hydrolases"/>
    <property type="match status" value="1"/>
</dbReference>
<evidence type="ECO:0000256" key="8">
    <source>
        <dbReference type="ARBA" id="ARBA00022840"/>
    </source>
</evidence>
<dbReference type="InterPro" id="IPR038718">
    <property type="entry name" value="SNF2-like_sf"/>
</dbReference>
<evidence type="ECO:0000256" key="4">
    <source>
        <dbReference type="ARBA" id="ARBA00022771"/>
    </source>
</evidence>
<dbReference type="GO" id="GO:0008270">
    <property type="term" value="F:zinc ion binding"/>
    <property type="evidence" value="ECO:0007669"/>
    <property type="project" value="UniProtKB-KW"/>
</dbReference>
<dbReference type="SMART" id="SM00184">
    <property type="entry name" value="RING"/>
    <property type="match status" value="1"/>
</dbReference>
<keyword evidence="4 10" id="KW-0863">Zinc-finger</keyword>
<dbReference type="InterPro" id="IPR027417">
    <property type="entry name" value="P-loop_NTPase"/>
</dbReference>
<evidence type="ECO:0000313" key="15">
    <source>
        <dbReference type="Proteomes" id="UP001224775"/>
    </source>
</evidence>
<dbReference type="CDD" id="cd16448">
    <property type="entry name" value="RING-H2"/>
    <property type="match status" value="1"/>
</dbReference>
<dbReference type="InterPro" id="IPR013083">
    <property type="entry name" value="Znf_RING/FYVE/PHD"/>
</dbReference>
<dbReference type="PANTHER" id="PTHR45626:SF17">
    <property type="entry name" value="HELICASE-LIKE TRANSCRIPTION FACTOR"/>
    <property type="match status" value="1"/>
</dbReference>
<evidence type="ECO:0000256" key="9">
    <source>
        <dbReference type="ARBA" id="ARBA00023242"/>
    </source>
</evidence>
<keyword evidence="5 14" id="KW-0378">Hydrolase</keyword>
<dbReference type="InterPro" id="IPR057982">
    <property type="entry name" value="TPR_NAA35"/>
</dbReference>
<dbReference type="GO" id="GO:0005634">
    <property type="term" value="C:nucleus"/>
    <property type="evidence" value="ECO:0007669"/>
    <property type="project" value="UniProtKB-SubCell"/>
</dbReference>
<proteinExistence type="predicted"/>
<evidence type="ECO:0000256" key="3">
    <source>
        <dbReference type="ARBA" id="ARBA00022741"/>
    </source>
</evidence>
<dbReference type="EC" id="3.6.4.-" evidence="14"/>
<dbReference type="InterPro" id="IPR017907">
    <property type="entry name" value="Znf_RING_CS"/>
</dbReference>
<evidence type="ECO:0000259" key="11">
    <source>
        <dbReference type="PROSITE" id="PS50089"/>
    </source>
</evidence>
<dbReference type="InterPro" id="IPR014001">
    <property type="entry name" value="Helicase_ATP-bd"/>
</dbReference>
<evidence type="ECO:0000256" key="6">
    <source>
        <dbReference type="ARBA" id="ARBA00022806"/>
    </source>
</evidence>
<dbReference type="GO" id="GO:0005524">
    <property type="term" value="F:ATP binding"/>
    <property type="evidence" value="ECO:0007669"/>
    <property type="project" value="UniProtKB-KW"/>
</dbReference>
<dbReference type="Pfam" id="PF00176">
    <property type="entry name" value="SNF2-rel_dom"/>
    <property type="match status" value="1"/>
</dbReference>
<dbReference type="Pfam" id="PF25789">
    <property type="entry name" value="TPR_NAA35"/>
    <property type="match status" value="1"/>
</dbReference>
<dbReference type="CDD" id="cd18008">
    <property type="entry name" value="DEXDc_SHPRH-like"/>
    <property type="match status" value="1"/>
</dbReference>
<keyword evidence="2" id="KW-0479">Metal-binding</keyword>
<evidence type="ECO:0000256" key="7">
    <source>
        <dbReference type="ARBA" id="ARBA00022833"/>
    </source>
</evidence>
<sequence>MYDTLKALCFDQHRERTFTETFIFPAFATLQVAATGVDESFRLEHGLDSQTTASYASNYVIVQTIRVMERHVGIGIRIGLYPKWYDLSTAYWYRDFLLSALLNIRGSIEQERLERKAMELRIKLEEEEEKKKANAVTKKQIQKKGKKKGKKKEPNLDAVRETAIEEAARVSAEDFEDRLEYTCLTVHRFLCRGTVRYIAALRQAGLLSEPPPSITMFTSHQTRFEKRFDSFAMLPQPQPLSFEDYVLGSDFSAVRREDLVKSAGDCFRSCKGVIERLLQVVVAETDEDVDITKKRRNDDLYISVRREEAMALTKVCHAINAIRVDNLGGEKVGHVKGTMAKSLASIMDNGNARLEGTIPRAGNAYTLPLILDFYSNNAISGAAGAAAAAAENLKAELRRRGDYQFRVSSEFTATPKSSKKSATVEVVRKKMDWNSQQAALDKMFDKQLEELYKDLPDIAMPTCLVGITLMPYQVKGIKWLVKKETNASPAPFYKEVREKGKTMHLCEITNSSQDVPPKPVHGSILCDEMGLGKSIQTIGLILLAPAAGVKKYDLPSTTGELDTKMPAVKTSKRCTLIVCPVSVLGNWTDQVNSFVAPGVLNVQLYHGADRHEILSDVQEGHVDILLVSYNTLASDHDAFAASLDASANGNKKKKAKRARTAAMSIFDIDFHRIVLDEAHTIRNRKTRAFKGVSQIKADRKLALTGTPFVNTSDDIYSLLSFLGVQPLNDKSIFTRAITQPIKNGDEIGLTRLRTTMGFLSLRRSKQNVNISLVEKDVQLCSVEWDPNDSHKLVYDALFGTVKCAMEAILVDESKALKNYSVIFEKLLRLRQACCSATMIAEDRRAIALKVWNEMKSKTATKKLTAEEGLALLEKLKSAFATDEADNLPECGICLMEMDVNDGTILKSCNHVFCKLCIVQVLAKSNKRCPYCRTTFEESDIIDASQAKKAAAETSVAVKEDSCSTELGTPAKVQALLDAFESMQGDEKGVVFSQFTSHLDIIGVALWKAGHSFVRIDGSVSAAKRMSNITSFNSDGGPRFILCSLLAAGTGINLTRANWCYMMDCWWNEAVESQAMDRIHRLSQTRKVTVLRFVMKDSIEESIIQMQERKSIQAKAVTQKLTGEEKRKALLGNLRGLLQIKEE</sequence>
<dbReference type="AlphaFoldDB" id="A0AAD9DJ50"/>
<dbReference type="InterPro" id="IPR001841">
    <property type="entry name" value="Znf_RING"/>
</dbReference>
<dbReference type="PROSITE" id="PS00518">
    <property type="entry name" value="ZF_RING_1"/>
    <property type="match status" value="1"/>
</dbReference>
<dbReference type="GO" id="GO:0004386">
    <property type="term" value="F:helicase activity"/>
    <property type="evidence" value="ECO:0007669"/>
    <property type="project" value="UniProtKB-KW"/>
</dbReference>
<dbReference type="InterPro" id="IPR050628">
    <property type="entry name" value="SNF2_RAD54_helicase_TF"/>
</dbReference>
<accession>A0AAD9DJ50</accession>
<keyword evidence="3" id="KW-0547">Nucleotide-binding</keyword>
<dbReference type="SUPFAM" id="SSF52540">
    <property type="entry name" value="P-loop containing nucleoside triphosphate hydrolases"/>
    <property type="match status" value="2"/>
</dbReference>
<keyword evidence="8" id="KW-0067">ATP-binding</keyword>
<protein>
    <submittedName>
        <fullName evidence="14">Helicase-like transcription factor</fullName>
        <ecNumber evidence="14">3.6.4.-</ecNumber>
    </submittedName>
</protein>
<dbReference type="PANTHER" id="PTHR45626">
    <property type="entry name" value="TRANSCRIPTION TERMINATION FACTOR 2-RELATED"/>
    <property type="match status" value="1"/>
</dbReference>
<feature type="domain" description="Helicase C-terminal" evidence="13">
    <location>
        <begin position="971"/>
        <end position="1134"/>
    </location>
</feature>
<dbReference type="Proteomes" id="UP001224775">
    <property type="component" value="Unassembled WGS sequence"/>
</dbReference>
<reference evidence="14" key="1">
    <citation type="submission" date="2023-06" db="EMBL/GenBank/DDBJ databases">
        <title>Survivors Of The Sea: Transcriptome response of Skeletonema marinoi to long-term dormancy.</title>
        <authorList>
            <person name="Pinder M.I.M."/>
            <person name="Kourtchenko O."/>
            <person name="Robertson E.K."/>
            <person name="Larsson T."/>
            <person name="Maumus F."/>
            <person name="Osuna-Cruz C.M."/>
            <person name="Vancaester E."/>
            <person name="Stenow R."/>
            <person name="Vandepoele K."/>
            <person name="Ploug H."/>
            <person name="Bruchert V."/>
            <person name="Godhe A."/>
            <person name="Topel M."/>
        </authorList>
    </citation>
    <scope>NUCLEOTIDE SEQUENCE</scope>
    <source>
        <strain evidence="14">R05AC</strain>
    </source>
</reference>
<keyword evidence="7" id="KW-0862">Zinc</keyword>
<dbReference type="Gene3D" id="3.40.50.10810">
    <property type="entry name" value="Tandem AAA-ATPase domain"/>
    <property type="match status" value="1"/>
</dbReference>
<dbReference type="InterPro" id="IPR001650">
    <property type="entry name" value="Helicase_C-like"/>
</dbReference>
<dbReference type="GO" id="GO:0003676">
    <property type="term" value="F:nucleic acid binding"/>
    <property type="evidence" value="ECO:0007669"/>
    <property type="project" value="InterPro"/>
</dbReference>
<feature type="domain" description="Helicase ATP-binding" evidence="12">
    <location>
        <begin position="514"/>
        <end position="725"/>
    </location>
</feature>
<evidence type="ECO:0000256" key="1">
    <source>
        <dbReference type="ARBA" id="ARBA00004123"/>
    </source>
</evidence>
<keyword evidence="6 14" id="KW-0347">Helicase</keyword>
<dbReference type="InterPro" id="IPR014905">
    <property type="entry name" value="HIRAN"/>
</dbReference>
<dbReference type="PROSITE" id="PS50089">
    <property type="entry name" value="ZF_RING_2"/>
    <property type="match status" value="1"/>
</dbReference>
<dbReference type="GO" id="GO:0006281">
    <property type="term" value="P:DNA repair"/>
    <property type="evidence" value="ECO:0007669"/>
    <property type="project" value="TreeGrafter"/>
</dbReference>
<dbReference type="GO" id="GO:0008094">
    <property type="term" value="F:ATP-dependent activity, acting on DNA"/>
    <property type="evidence" value="ECO:0007669"/>
    <property type="project" value="TreeGrafter"/>
</dbReference>